<gene>
    <name evidence="1" type="ORF">QEG23_000241</name>
</gene>
<reference evidence="1" key="1">
    <citation type="submission" date="2022-07" db="EMBL/GenBank/DDBJ databases">
        <authorList>
            <consortium name="DAFM: The Division of Animal and Food Microbiology"/>
        </authorList>
    </citation>
    <scope>NUCLEOTIDE SEQUENCE</scope>
    <source>
        <strain evidence="1">19MO01SH01-2</strain>
    </source>
</reference>
<name>A0AAI9BYE1_STEMA</name>
<comment type="caution">
    <text evidence="1">The sequence shown here is derived from an EMBL/GenBank/DDBJ whole genome shotgun (WGS) entry which is preliminary data.</text>
</comment>
<evidence type="ECO:0000313" key="1">
    <source>
        <dbReference type="EMBL" id="EKT4090771.1"/>
    </source>
</evidence>
<proteinExistence type="predicted"/>
<sequence>MYLEVSTAGGSNPATQQETYTVILSSGDEMFLVPAASPEEAARSAVASWAARYGEVVEAVRVCRTGAGEGIPQ</sequence>
<accession>A0AAI9BYE1</accession>
<protein>
    <submittedName>
        <fullName evidence="1">Uncharacterized protein</fullName>
    </submittedName>
</protein>
<organism evidence="1 2">
    <name type="scientific">Stenotrophomonas maltophilia</name>
    <name type="common">Pseudomonas maltophilia</name>
    <name type="synonym">Xanthomonas maltophilia</name>
    <dbReference type="NCBI Taxonomy" id="40324"/>
    <lineage>
        <taxon>Bacteria</taxon>
        <taxon>Pseudomonadati</taxon>
        <taxon>Pseudomonadota</taxon>
        <taxon>Gammaproteobacteria</taxon>
        <taxon>Lysobacterales</taxon>
        <taxon>Lysobacteraceae</taxon>
        <taxon>Stenotrophomonas</taxon>
        <taxon>Stenotrophomonas maltophilia group</taxon>
    </lineage>
</organism>
<dbReference type="AlphaFoldDB" id="A0AAI9BYE1"/>
<evidence type="ECO:0000313" key="2">
    <source>
        <dbReference type="Proteomes" id="UP001218208"/>
    </source>
</evidence>
<dbReference type="EMBL" id="ABLOJW010000001">
    <property type="protein sequence ID" value="EKT4090771.1"/>
    <property type="molecule type" value="Genomic_DNA"/>
</dbReference>
<dbReference type="Proteomes" id="UP001218208">
    <property type="component" value="Unassembled WGS sequence"/>
</dbReference>